<keyword evidence="2" id="KW-0186">Copper</keyword>
<dbReference type="InterPro" id="IPR001424">
    <property type="entry name" value="SOD_Cu_Zn_dom"/>
</dbReference>
<protein>
    <recommendedName>
        <fullName evidence="2">Superoxide dismutase [Cu-Zn]</fullName>
        <ecNumber evidence="2">1.15.1.1</ecNumber>
    </recommendedName>
</protein>
<dbReference type="OrthoDB" id="5431326at2"/>
<gene>
    <name evidence="6" type="ORF">ATN84_18140</name>
</gene>
<proteinExistence type="inferred from homology"/>
<dbReference type="EMBL" id="LNTU01000037">
    <property type="protein sequence ID" value="KXF75875.1"/>
    <property type="molecule type" value="Genomic_DNA"/>
</dbReference>
<dbReference type="RefSeq" id="WP_068884203.1">
    <property type="nucleotide sequence ID" value="NZ_LNTU01000037.1"/>
</dbReference>
<name>A0A135HRN9_9HYPH</name>
<feature type="region of interest" description="Disordered" evidence="3">
    <location>
        <begin position="144"/>
        <end position="163"/>
    </location>
</feature>
<dbReference type="AlphaFoldDB" id="A0A135HRN9"/>
<dbReference type="GO" id="GO:0004784">
    <property type="term" value="F:superoxide dismutase activity"/>
    <property type="evidence" value="ECO:0007669"/>
    <property type="project" value="UniProtKB-EC"/>
</dbReference>
<feature type="chain" id="PRO_5007465196" description="Superoxide dismutase [Cu-Zn]" evidence="4">
    <location>
        <begin position="22"/>
        <end position="172"/>
    </location>
</feature>
<dbReference type="InterPro" id="IPR018152">
    <property type="entry name" value="SOD_Cu/Zn_BS"/>
</dbReference>
<dbReference type="STRING" id="1494590.ATN84_18140"/>
<dbReference type="PANTHER" id="PTHR10003">
    <property type="entry name" value="SUPEROXIDE DISMUTASE CU-ZN -RELATED"/>
    <property type="match status" value="1"/>
</dbReference>
<keyword evidence="7" id="KW-1185">Reference proteome</keyword>
<comment type="function">
    <text evidence="2">Destroys radicals which are normally produced within the cells and which are toxic to biological systems.</text>
</comment>
<accession>A0A135HRN9</accession>
<organism evidence="6 7">
    <name type="scientific">Paramesorhizobium deserti</name>
    <dbReference type="NCBI Taxonomy" id="1494590"/>
    <lineage>
        <taxon>Bacteria</taxon>
        <taxon>Pseudomonadati</taxon>
        <taxon>Pseudomonadota</taxon>
        <taxon>Alphaproteobacteria</taxon>
        <taxon>Hyphomicrobiales</taxon>
        <taxon>Phyllobacteriaceae</taxon>
        <taxon>Paramesorhizobium</taxon>
    </lineage>
</organism>
<dbReference type="PROSITE" id="PS00332">
    <property type="entry name" value="SOD_CU_ZN_2"/>
    <property type="match status" value="1"/>
</dbReference>
<comment type="catalytic activity">
    <reaction evidence="2">
        <text>2 superoxide + 2 H(+) = H2O2 + O2</text>
        <dbReference type="Rhea" id="RHEA:20696"/>
        <dbReference type="ChEBI" id="CHEBI:15378"/>
        <dbReference type="ChEBI" id="CHEBI:15379"/>
        <dbReference type="ChEBI" id="CHEBI:16240"/>
        <dbReference type="ChEBI" id="CHEBI:18421"/>
        <dbReference type="EC" id="1.15.1.1"/>
    </reaction>
</comment>
<feature type="signal peptide" evidence="4">
    <location>
        <begin position="1"/>
        <end position="21"/>
    </location>
</feature>
<keyword evidence="2" id="KW-0560">Oxidoreductase</keyword>
<dbReference type="Proteomes" id="UP000070107">
    <property type="component" value="Unassembled WGS sequence"/>
</dbReference>
<evidence type="ECO:0000256" key="2">
    <source>
        <dbReference type="RuleBase" id="RU000393"/>
    </source>
</evidence>
<keyword evidence="4" id="KW-0732">Signal</keyword>
<evidence type="ECO:0000256" key="1">
    <source>
        <dbReference type="ARBA" id="ARBA00010457"/>
    </source>
</evidence>
<evidence type="ECO:0000256" key="3">
    <source>
        <dbReference type="SAM" id="MobiDB-lite"/>
    </source>
</evidence>
<comment type="similarity">
    <text evidence="1 2">Belongs to the Cu-Zn superoxide dismutase family.</text>
</comment>
<evidence type="ECO:0000259" key="5">
    <source>
        <dbReference type="Pfam" id="PF00080"/>
    </source>
</evidence>
<sequence length="172" mass="17584">MKRLLLGATILAGMLMPQAHAAQGDTAEATLEGEGITGTVTMTETPSGIVHVVVDAKGVPAGVHGIHVHETGKCDAAGGFESAGGHLAGGLQHGLHVENAPHPGDLPNVHVQEDGVLQAEFFTRGFTLGTEGDQRLKDDDGSAIVLHAGPDDYQSQPSGDSGDRIACGVINE</sequence>
<dbReference type="InterPro" id="IPR024134">
    <property type="entry name" value="SOD_Cu/Zn_/chaperone"/>
</dbReference>
<dbReference type="InterPro" id="IPR036423">
    <property type="entry name" value="SOD-like_Cu/Zn_dom_sf"/>
</dbReference>
<keyword evidence="2" id="KW-0479">Metal-binding</keyword>
<comment type="cofactor">
    <cofactor evidence="2">
        <name>Zn(2+)</name>
        <dbReference type="ChEBI" id="CHEBI:29105"/>
    </cofactor>
    <text evidence="2">Binds 1 zinc ion per subunit.</text>
</comment>
<dbReference type="GO" id="GO:0005507">
    <property type="term" value="F:copper ion binding"/>
    <property type="evidence" value="ECO:0007669"/>
    <property type="project" value="InterPro"/>
</dbReference>
<evidence type="ECO:0000313" key="6">
    <source>
        <dbReference type="EMBL" id="KXF75875.1"/>
    </source>
</evidence>
<dbReference type="EC" id="1.15.1.1" evidence="2"/>
<reference evidence="6 7" key="1">
    <citation type="submission" date="2015-11" db="EMBL/GenBank/DDBJ databases">
        <title>Draft genome sequence of Paramesorhizobium deserti A-3-E, a strain highly resistant to diverse beta-lactam antibiotics.</title>
        <authorList>
            <person name="Lv R."/>
            <person name="Yang X."/>
            <person name="Fang N."/>
            <person name="Guo J."/>
            <person name="Luo X."/>
            <person name="Peng F."/>
            <person name="Yang R."/>
            <person name="Cui Y."/>
            <person name="Fang C."/>
            <person name="Song Y."/>
        </authorList>
    </citation>
    <scope>NUCLEOTIDE SEQUENCE [LARGE SCALE GENOMIC DNA]</scope>
    <source>
        <strain evidence="6 7">A-3-E</strain>
    </source>
</reference>
<evidence type="ECO:0000256" key="4">
    <source>
        <dbReference type="SAM" id="SignalP"/>
    </source>
</evidence>
<dbReference type="Pfam" id="PF00080">
    <property type="entry name" value="Sod_Cu"/>
    <property type="match status" value="1"/>
</dbReference>
<evidence type="ECO:0000313" key="7">
    <source>
        <dbReference type="Proteomes" id="UP000070107"/>
    </source>
</evidence>
<feature type="domain" description="Superoxide dismutase copper/zinc binding" evidence="5">
    <location>
        <begin position="37"/>
        <end position="170"/>
    </location>
</feature>
<keyword evidence="2" id="KW-0862">Zinc</keyword>
<comment type="cofactor">
    <cofactor evidence="2">
        <name>Cu cation</name>
        <dbReference type="ChEBI" id="CHEBI:23378"/>
    </cofactor>
    <text evidence="2">Binds 1 copper ion per subunit.</text>
</comment>
<comment type="caution">
    <text evidence="6">The sequence shown here is derived from an EMBL/GenBank/DDBJ whole genome shotgun (WGS) entry which is preliminary data.</text>
</comment>
<dbReference type="SUPFAM" id="SSF49329">
    <property type="entry name" value="Cu,Zn superoxide dismutase-like"/>
    <property type="match status" value="1"/>
</dbReference>
<dbReference type="Gene3D" id="2.60.40.200">
    <property type="entry name" value="Superoxide dismutase, copper/zinc binding domain"/>
    <property type="match status" value="1"/>
</dbReference>